<dbReference type="AlphaFoldDB" id="A0A380NFJ6"/>
<evidence type="ECO:0000259" key="1">
    <source>
        <dbReference type="Pfam" id="PF06259"/>
    </source>
</evidence>
<dbReference type="Pfam" id="PF06259">
    <property type="entry name" value="Abhydrolase_8"/>
    <property type="match status" value="1"/>
</dbReference>
<reference evidence="2 3" key="1">
    <citation type="submission" date="2018-06" db="EMBL/GenBank/DDBJ databases">
        <authorList>
            <consortium name="Pathogen Informatics"/>
            <person name="Doyle S."/>
        </authorList>
    </citation>
    <scope>NUCLEOTIDE SEQUENCE [LARGE SCALE GENOMIC DNA]</scope>
    <source>
        <strain evidence="2 3">NCTC7807</strain>
    </source>
</reference>
<sequence length="412" mass="44103">MTSFDSSPQFNVWRTLLALAIVLVMLATSGWTAARHQRGDTNPLQRALNAWSDGRIHGTSLPAADAPSTKLAGFFASLSRDQRRGLAEKYPLAVGNMNGAPPKLRYLANRIALKEAVSVERERTMDPRLSVEGRQEADRRMHRFLSLLRPKRHVLAFDPTGRGRVAEVFGNLDRAARVSVVVPGVDTDVLTYERTYGAFSAPAGMAKSLYKAERAQREGTLPRSASGAPRVAVIAWADYTSPAGIGVDAVTAKRAKDGAVRLSNLVTSLPGQKTVALYCHSYGSVVCGVSARDLPSRVTDIAVAGSPGMRAASAAQLNTEARIWAMRDRDDWIGEIPNLELAGVGHGTDPVSAEFGARVLSARGASGHAGYFEPGTESLDNFARIGVGAYRTVRCAADTDACRHGAEDVFSA</sequence>
<organism evidence="2 3">
    <name type="scientific">Streptomyces griseus</name>
    <dbReference type="NCBI Taxonomy" id="1911"/>
    <lineage>
        <taxon>Bacteria</taxon>
        <taxon>Bacillati</taxon>
        <taxon>Actinomycetota</taxon>
        <taxon>Actinomycetes</taxon>
        <taxon>Kitasatosporales</taxon>
        <taxon>Streptomycetaceae</taxon>
        <taxon>Streptomyces</taxon>
    </lineage>
</organism>
<accession>A0A380NFJ6</accession>
<dbReference type="GeneID" id="95069339"/>
<dbReference type="Proteomes" id="UP000254150">
    <property type="component" value="Unassembled WGS sequence"/>
</dbReference>
<name>A0A380NFJ6_STRGR</name>
<dbReference type="Gene3D" id="3.40.50.1820">
    <property type="entry name" value="alpha/beta hydrolase"/>
    <property type="match status" value="1"/>
</dbReference>
<feature type="domain" description="DUF1023" evidence="1">
    <location>
        <begin position="158"/>
        <end position="340"/>
    </location>
</feature>
<evidence type="ECO:0000313" key="2">
    <source>
        <dbReference type="EMBL" id="SUP39055.1"/>
    </source>
</evidence>
<gene>
    <name evidence="2" type="ORF">NCTC7807_02982</name>
</gene>
<proteinExistence type="predicted"/>
<protein>
    <submittedName>
        <fullName evidence="2">Secreted protein</fullName>
    </submittedName>
</protein>
<evidence type="ECO:0000313" key="3">
    <source>
        <dbReference type="Proteomes" id="UP000254150"/>
    </source>
</evidence>
<dbReference type="InterPro" id="IPR010427">
    <property type="entry name" value="DUF1023"/>
</dbReference>
<dbReference type="InterPro" id="IPR029058">
    <property type="entry name" value="AB_hydrolase_fold"/>
</dbReference>
<dbReference type="RefSeq" id="WP_100452872.1">
    <property type="nucleotide sequence ID" value="NZ_UHID01000005.1"/>
</dbReference>
<dbReference type="EMBL" id="UHID01000005">
    <property type="protein sequence ID" value="SUP39055.1"/>
    <property type="molecule type" value="Genomic_DNA"/>
</dbReference>